<dbReference type="InterPro" id="IPR050772">
    <property type="entry name" value="Hydratase-Decarb/MhpD_sf"/>
</dbReference>
<feature type="domain" description="Fumarylacetoacetase-like C-terminal" evidence="2">
    <location>
        <begin position="79"/>
        <end position="257"/>
    </location>
</feature>
<proteinExistence type="predicted"/>
<evidence type="ECO:0000313" key="3">
    <source>
        <dbReference type="EMBL" id="SUP61923.1"/>
    </source>
</evidence>
<dbReference type="RefSeq" id="WP_115069629.1">
    <property type="nucleotide sequence ID" value="NZ_UHID01000008.1"/>
</dbReference>
<sequence>MLDPARRAEAAELLRAAQRDRAPVDPLATIWPEIDATDAYEIQLLNIRERVRNENVTVHGHKVGLSSTVMQQMMGVDEPDYGHLLSDMVLTEGTPVDLGRYCQPRIEVEIGYVLGRSLPGEGCTTADVLAATEYVVPSIELIDSRIKDWKIGIADTIADNASSAGVLLGAARVRPADLDPADVAAVLYRGDEEIARGNTSAVLGDPTEAVAWLARKVASYGVRLEAGHVVLPGSCTRAVDVRPGDGFRAEFAGLGPVSIAFLRAERPPGVHSTGHRRAGNRIRH</sequence>
<dbReference type="GO" id="GO:0005737">
    <property type="term" value="C:cytoplasm"/>
    <property type="evidence" value="ECO:0007669"/>
    <property type="project" value="TreeGrafter"/>
</dbReference>
<dbReference type="InterPro" id="IPR011234">
    <property type="entry name" value="Fumarylacetoacetase-like_C"/>
</dbReference>
<dbReference type="InterPro" id="IPR036663">
    <property type="entry name" value="Fumarylacetoacetase_C_sf"/>
</dbReference>
<keyword evidence="1 3" id="KW-0456">Lyase</keyword>
<dbReference type="Pfam" id="PF01557">
    <property type="entry name" value="FAA_hydrolase"/>
    <property type="match status" value="1"/>
</dbReference>
<dbReference type="Proteomes" id="UP000254150">
    <property type="component" value="Unassembled WGS sequence"/>
</dbReference>
<name>A0A380P9N9_STRGR</name>
<dbReference type="PANTHER" id="PTHR30143">
    <property type="entry name" value="ACID HYDRATASE"/>
    <property type="match status" value="1"/>
</dbReference>
<dbReference type="EC" id="4.2.1.80" evidence="3"/>
<dbReference type="GO" id="GO:0008684">
    <property type="term" value="F:2-oxopent-4-enoate hydratase activity"/>
    <property type="evidence" value="ECO:0007669"/>
    <property type="project" value="UniProtKB-EC"/>
</dbReference>
<reference evidence="3 4" key="1">
    <citation type="submission" date="2018-06" db="EMBL/GenBank/DDBJ databases">
        <authorList>
            <consortium name="Pathogen Informatics"/>
            <person name="Doyle S."/>
        </authorList>
    </citation>
    <scope>NUCLEOTIDE SEQUENCE [LARGE SCALE GENOMIC DNA]</scope>
    <source>
        <strain evidence="3 4">NCTC7807</strain>
    </source>
</reference>
<dbReference type="SUPFAM" id="SSF56529">
    <property type="entry name" value="FAH"/>
    <property type="match status" value="1"/>
</dbReference>
<accession>A0A380P9N9</accession>
<organism evidence="3 4">
    <name type="scientific">Streptomyces griseus</name>
    <dbReference type="NCBI Taxonomy" id="1911"/>
    <lineage>
        <taxon>Bacteria</taxon>
        <taxon>Bacillati</taxon>
        <taxon>Actinomycetota</taxon>
        <taxon>Actinomycetes</taxon>
        <taxon>Kitasatosporales</taxon>
        <taxon>Streptomycetaceae</taxon>
        <taxon>Streptomyces</taxon>
    </lineage>
</organism>
<dbReference type="AlphaFoldDB" id="A0A380P9N9"/>
<dbReference type="Gene3D" id="3.90.850.10">
    <property type="entry name" value="Fumarylacetoacetase-like, C-terminal domain"/>
    <property type="match status" value="1"/>
</dbReference>
<gene>
    <name evidence="3" type="primary">mhpD</name>
    <name evidence="3" type="ORF">NCTC7807_05081</name>
</gene>
<protein>
    <submittedName>
        <fullName evidence="3">2-oxopent-4-enoate hydratase</fullName>
        <ecNumber evidence="3">4.2.1.80</ecNumber>
    </submittedName>
</protein>
<evidence type="ECO:0000259" key="2">
    <source>
        <dbReference type="Pfam" id="PF01557"/>
    </source>
</evidence>
<dbReference type="PANTHER" id="PTHR30143:SF0">
    <property type="entry name" value="2-KETO-4-PENTENOATE HYDRATASE"/>
    <property type="match status" value="1"/>
</dbReference>
<evidence type="ECO:0000256" key="1">
    <source>
        <dbReference type="ARBA" id="ARBA00023239"/>
    </source>
</evidence>
<evidence type="ECO:0000313" key="4">
    <source>
        <dbReference type="Proteomes" id="UP000254150"/>
    </source>
</evidence>
<dbReference type="EMBL" id="UHID01000008">
    <property type="protein sequence ID" value="SUP61923.1"/>
    <property type="molecule type" value="Genomic_DNA"/>
</dbReference>